<evidence type="ECO:0000259" key="3">
    <source>
        <dbReference type="Pfam" id="PF03781"/>
    </source>
</evidence>
<dbReference type="GO" id="GO:0120147">
    <property type="term" value="F:formylglycine-generating oxidase activity"/>
    <property type="evidence" value="ECO:0007669"/>
    <property type="project" value="TreeGrafter"/>
</dbReference>
<proteinExistence type="inferred from homology"/>
<dbReference type="Gene3D" id="3.90.1580.10">
    <property type="entry name" value="paralog of FGE (formylglycine-generating enzyme)"/>
    <property type="match status" value="1"/>
</dbReference>
<sequence>MIVKNIFLITILFLFSDCSDLGNELTKDPDTHIGCGCGLTSRNTKIKDSNILFFMNSIRPKENMCAVQKPTKHRRGSRMVLIPGNSFYMGTNKPIILADGEGPERETSISDFFIDVFEVSNDDFQEFVRDSGYVTEAEKFGNSFVFEHLLSEETKATINQAVAAAPWWLPVNGANWKHPEGIDSNIKDRMNHPVVHVSWNDAVAFCEWAGKRLPTEAEWEFACRGNLHRRLFPWGNNALPRGEHRMNIWQGQFPQENTADDGFLSTAPIDRFANNSYGLHNMVGNVWEWVADWWTTHHSSHHQTDPTGPTSGTDKVKKGGSYLCHHSYCYRHRCAARSQNTPDSSAGNLGFRCAADVHR</sequence>
<evidence type="ECO:0000313" key="4">
    <source>
        <dbReference type="EMBL" id="JAS48961.1"/>
    </source>
</evidence>
<dbReference type="InterPro" id="IPR005532">
    <property type="entry name" value="SUMF_dom"/>
</dbReference>
<feature type="chain" id="PRO_5008582798" description="Sulfatase-modifying factor enzyme-like domain-containing protein" evidence="2">
    <location>
        <begin position="19"/>
        <end position="359"/>
    </location>
</feature>
<evidence type="ECO:0000256" key="2">
    <source>
        <dbReference type="SAM" id="SignalP"/>
    </source>
</evidence>
<accession>A0A1B6FFJ3</accession>
<gene>
    <name evidence="4" type="ORF">g.25027</name>
</gene>
<feature type="signal peptide" evidence="2">
    <location>
        <begin position="1"/>
        <end position="18"/>
    </location>
</feature>
<reference evidence="4" key="1">
    <citation type="submission" date="2015-11" db="EMBL/GenBank/DDBJ databases">
        <title>De novo transcriptome assembly of four potential Pierce s Disease insect vectors from Arizona vineyards.</title>
        <authorList>
            <person name="Tassone E.E."/>
        </authorList>
    </citation>
    <scope>NUCLEOTIDE SEQUENCE</scope>
</reference>
<feature type="domain" description="Sulfatase-modifying factor enzyme-like" evidence="3">
    <location>
        <begin position="78"/>
        <end position="354"/>
    </location>
</feature>
<dbReference type="EMBL" id="GECZ01020808">
    <property type="protein sequence ID" value="JAS48961.1"/>
    <property type="molecule type" value="Transcribed_RNA"/>
</dbReference>
<dbReference type="InterPro" id="IPR042095">
    <property type="entry name" value="SUMF_sf"/>
</dbReference>
<evidence type="ECO:0000256" key="1">
    <source>
        <dbReference type="ARBA" id="ARBA00005310"/>
    </source>
</evidence>
<protein>
    <recommendedName>
        <fullName evidence="3">Sulfatase-modifying factor enzyme-like domain-containing protein</fullName>
    </recommendedName>
</protein>
<dbReference type="PANTHER" id="PTHR23150:SF19">
    <property type="entry name" value="FORMYLGLYCINE-GENERATING ENZYME"/>
    <property type="match status" value="1"/>
</dbReference>
<keyword evidence="2" id="KW-0732">Signal</keyword>
<dbReference type="InterPro" id="IPR016187">
    <property type="entry name" value="CTDL_fold"/>
</dbReference>
<name>A0A1B6FFJ3_9HEMI</name>
<dbReference type="AlphaFoldDB" id="A0A1B6FFJ3"/>
<organism evidence="4">
    <name type="scientific">Cuerna arida</name>
    <dbReference type="NCBI Taxonomy" id="1464854"/>
    <lineage>
        <taxon>Eukaryota</taxon>
        <taxon>Metazoa</taxon>
        <taxon>Ecdysozoa</taxon>
        <taxon>Arthropoda</taxon>
        <taxon>Hexapoda</taxon>
        <taxon>Insecta</taxon>
        <taxon>Pterygota</taxon>
        <taxon>Neoptera</taxon>
        <taxon>Paraneoptera</taxon>
        <taxon>Hemiptera</taxon>
        <taxon>Auchenorrhyncha</taxon>
        <taxon>Membracoidea</taxon>
        <taxon>Cicadellidae</taxon>
        <taxon>Cicadellinae</taxon>
        <taxon>Proconiini</taxon>
        <taxon>Cuerna</taxon>
    </lineage>
</organism>
<dbReference type="GO" id="GO:0005783">
    <property type="term" value="C:endoplasmic reticulum"/>
    <property type="evidence" value="ECO:0007669"/>
    <property type="project" value="TreeGrafter"/>
</dbReference>
<dbReference type="PANTHER" id="PTHR23150">
    <property type="entry name" value="SULFATASE MODIFYING FACTOR 1, 2"/>
    <property type="match status" value="1"/>
</dbReference>
<dbReference type="Pfam" id="PF03781">
    <property type="entry name" value="FGE-sulfatase"/>
    <property type="match status" value="1"/>
</dbReference>
<comment type="similarity">
    <text evidence="1">Belongs to the sulfatase-modifying factor family.</text>
</comment>
<dbReference type="SUPFAM" id="SSF56436">
    <property type="entry name" value="C-type lectin-like"/>
    <property type="match status" value="1"/>
</dbReference>
<dbReference type="InterPro" id="IPR051043">
    <property type="entry name" value="Sulfatase_Mod_Factor_Kinase"/>
</dbReference>